<keyword evidence="3" id="KW-1185">Reference proteome</keyword>
<feature type="compositionally biased region" description="Low complexity" evidence="1">
    <location>
        <begin position="126"/>
        <end position="135"/>
    </location>
</feature>
<evidence type="ECO:0000313" key="2">
    <source>
        <dbReference type="EMBL" id="MEH0638680.1"/>
    </source>
</evidence>
<evidence type="ECO:0000256" key="1">
    <source>
        <dbReference type="SAM" id="MobiDB-lite"/>
    </source>
</evidence>
<proteinExistence type="predicted"/>
<feature type="region of interest" description="Disordered" evidence="1">
    <location>
        <begin position="107"/>
        <end position="145"/>
    </location>
</feature>
<name>A0ABU8AYB1_9ACTN</name>
<reference evidence="2" key="1">
    <citation type="submission" date="2023-04" db="EMBL/GenBank/DDBJ databases">
        <title>Genomic diversity of scab-causing Streptomyces spp. in the province of Quebec, Canada.</title>
        <authorList>
            <person name="Biessy A."/>
            <person name="Cadieux M."/>
            <person name="Ciotola M."/>
            <person name="Filion M."/>
        </authorList>
    </citation>
    <scope>NUCLEOTIDE SEQUENCE</scope>
    <source>
        <strain evidence="2">B21-115</strain>
    </source>
</reference>
<evidence type="ECO:0008006" key="4">
    <source>
        <dbReference type="Google" id="ProtNLM"/>
    </source>
</evidence>
<feature type="compositionally biased region" description="Polar residues" evidence="1">
    <location>
        <begin position="111"/>
        <end position="125"/>
    </location>
</feature>
<sequence length="145" mass="15862">MAVVLTFSWPEITADVYDAVRKKVRREEDAPDGCVLHAAWFVDGSLNVMDIWESEDHSTGSSKPGSPPHPRANWACKAIPTEVPPPAPALRRPRGQRRQLLRYALRVKGHGSNTSSAFAPQNRTNTTATATVVSDSDGDTPRCAR</sequence>
<organism evidence="2 3">
    <name type="scientific">Streptomyces bottropensis</name>
    <dbReference type="NCBI Taxonomy" id="42235"/>
    <lineage>
        <taxon>Bacteria</taxon>
        <taxon>Bacillati</taxon>
        <taxon>Actinomycetota</taxon>
        <taxon>Actinomycetes</taxon>
        <taxon>Kitasatosporales</taxon>
        <taxon>Streptomycetaceae</taxon>
        <taxon>Streptomyces</taxon>
    </lineage>
</organism>
<feature type="region of interest" description="Disordered" evidence="1">
    <location>
        <begin position="54"/>
        <end position="73"/>
    </location>
</feature>
<evidence type="ECO:0000313" key="3">
    <source>
        <dbReference type="Proteomes" id="UP001310290"/>
    </source>
</evidence>
<comment type="caution">
    <text evidence="2">The sequence shown here is derived from an EMBL/GenBank/DDBJ whole genome shotgun (WGS) entry which is preliminary data.</text>
</comment>
<accession>A0ABU8AYB1</accession>
<dbReference type="RefSeq" id="WP_334661318.1">
    <property type="nucleotide sequence ID" value="NZ_JARULZ010000002.1"/>
</dbReference>
<gene>
    <name evidence="2" type="ORF">QBA35_36360</name>
</gene>
<protein>
    <recommendedName>
        <fullName evidence="4">ABM domain-containing protein</fullName>
    </recommendedName>
</protein>
<dbReference type="Proteomes" id="UP001310290">
    <property type="component" value="Unassembled WGS sequence"/>
</dbReference>
<dbReference type="EMBL" id="JARULZ010000002">
    <property type="protein sequence ID" value="MEH0638680.1"/>
    <property type="molecule type" value="Genomic_DNA"/>
</dbReference>